<evidence type="ECO:0000313" key="2">
    <source>
        <dbReference type="EMBL" id="KIM76955.1"/>
    </source>
</evidence>
<evidence type="ECO:0000313" key="3">
    <source>
        <dbReference type="Proteomes" id="UP000054166"/>
    </source>
</evidence>
<dbReference type="AlphaFoldDB" id="A0A0C3EWQ5"/>
<reference evidence="2 3" key="1">
    <citation type="submission" date="2014-04" db="EMBL/GenBank/DDBJ databases">
        <authorList>
            <consortium name="DOE Joint Genome Institute"/>
            <person name="Kuo A."/>
            <person name="Tarkka M."/>
            <person name="Buscot F."/>
            <person name="Kohler A."/>
            <person name="Nagy L.G."/>
            <person name="Floudas D."/>
            <person name="Copeland A."/>
            <person name="Barry K.W."/>
            <person name="Cichocki N."/>
            <person name="Veneault-Fourrey C."/>
            <person name="LaButti K."/>
            <person name="Lindquist E.A."/>
            <person name="Lipzen A."/>
            <person name="Lundell T."/>
            <person name="Morin E."/>
            <person name="Murat C."/>
            <person name="Sun H."/>
            <person name="Tunlid A."/>
            <person name="Henrissat B."/>
            <person name="Grigoriev I.V."/>
            <person name="Hibbett D.S."/>
            <person name="Martin F."/>
            <person name="Nordberg H.P."/>
            <person name="Cantor M.N."/>
            <person name="Hua S.X."/>
        </authorList>
    </citation>
    <scope>NUCLEOTIDE SEQUENCE [LARGE SCALE GENOMIC DNA]</scope>
    <source>
        <strain evidence="2 3">F 1598</strain>
    </source>
</reference>
<dbReference type="CDD" id="cd18186">
    <property type="entry name" value="BTB_POZ_ZBTB_KLHL-like"/>
    <property type="match status" value="1"/>
</dbReference>
<dbReference type="PROSITE" id="PS50097">
    <property type="entry name" value="BTB"/>
    <property type="match status" value="1"/>
</dbReference>
<accession>A0A0C3EWQ5</accession>
<name>A0A0C3EWQ5_PILCF</name>
<feature type="domain" description="BTB" evidence="1">
    <location>
        <begin position="32"/>
        <end position="105"/>
    </location>
</feature>
<dbReference type="InterPro" id="IPR000210">
    <property type="entry name" value="BTB/POZ_dom"/>
</dbReference>
<dbReference type="InterPro" id="IPR011333">
    <property type="entry name" value="SKP1/BTB/POZ_sf"/>
</dbReference>
<dbReference type="Pfam" id="PF00651">
    <property type="entry name" value="BTB"/>
    <property type="match status" value="1"/>
</dbReference>
<gene>
    <name evidence="2" type="ORF">PILCRDRAFT_77280</name>
</gene>
<dbReference type="HOGENOM" id="CLU_033082_3_1_1"/>
<dbReference type="Proteomes" id="UP000054166">
    <property type="component" value="Unassembled WGS sequence"/>
</dbReference>
<dbReference type="EMBL" id="KN833030">
    <property type="protein sequence ID" value="KIM76955.1"/>
    <property type="molecule type" value="Genomic_DNA"/>
</dbReference>
<dbReference type="Gene3D" id="3.30.710.10">
    <property type="entry name" value="Potassium Channel Kv1.1, Chain A"/>
    <property type="match status" value="1"/>
</dbReference>
<reference evidence="3" key="2">
    <citation type="submission" date="2015-01" db="EMBL/GenBank/DDBJ databases">
        <title>Evolutionary Origins and Diversification of the Mycorrhizal Mutualists.</title>
        <authorList>
            <consortium name="DOE Joint Genome Institute"/>
            <consortium name="Mycorrhizal Genomics Consortium"/>
            <person name="Kohler A."/>
            <person name="Kuo A."/>
            <person name="Nagy L.G."/>
            <person name="Floudas D."/>
            <person name="Copeland A."/>
            <person name="Barry K.W."/>
            <person name="Cichocki N."/>
            <person name="Veneault-Fourrey C."/>
            <person name="LaButti K."/>
            <person name="Lindquist E.A."/>
            <person name="Lipzen A."/>
            <person name="Lundell T."/>
            <person name="Morin E."/>
            <person name="Murat C."/>
            <person name="Riley R."/>
            <person name="Ohm R."/>
            <person name="Sun H."/>
            <person name="Tunlid A."/>
            <person name="Henrissat B."/>
            <person name="Grigoriev I.V."/>
            <person name="Hibbett D.S."/>
            <person name="Martin F."/>
        </authorList>
    </citation>
    <scope>NUCLEOTIDE SEQUENCE [LARGE SCALE GENOMIC DNA]</scope>
    <source>
        <strain evidence="3">F 1598</strain>
    </source>
</reference>
<protein>
    <recommendedName>
        <fullName evidence="1">BTB domain-containing protein</fullName>
    </recommendedName>
</protein>
<proteinExistence type="predicted"/>
<evidence type="ECO:0000259" key="1">
    <source>
        <dbReference type="PROSITE" id="PS50097"/>
    </source>
</evidence>
<keyword evidence="3" id="KW-1185">Reference proteome</keyword>
<dbReference type="OrthoDB" id="3217871at2759"/>
<dbReference type="InParanoid" id="A0A0C3EWQ5"/>
<sequence>MNLALTQRPSSGATHSNITSPTRSTDFWFNDGSVVLHAESCLFRVHHSILSMHSEIFRGMFSLPQPAAADGDVVEGCLVVHLHDRAVDWTHVLEAFYSGRHIRKQRFENKPWPFPVVAAYLRLSTKYEIRYLRTEAQKLLSIAFPSDLDSFDIDNHGKPIAHYSALYFDAIALARETGRLCILPAIYFFICCSCEVREVSEGIKRADGTLSTLTVQEQQAILRGRRLLVEKLPQETLYGMLPSTEFDCYKKSCERARTHIYHNLFGIHPPHEPDISLAFRTWNREWDNEGMCSSCRQECNRYHDMGGGWMWDLLPWMFGLPEWGDLLWDEVLTDSEE</sequence>
<dbReference type="SUPFAM" id="SSF54695">
    <property type="entry name" value="POZ domain"/>
    <property type="match status" value="1"/>
</dbReference>
<organism evidence="2 3">
    <name type="scientific">Piloderma croceum (strain F 1598)</name>
    <dbReference type="NCBI Taxonomy" id="765440"/>
    <lineage>
        <taxon>Eukaryota</taxon>
        <taxon>Fungi</taxon>
        <taxon>Dikarya</taxon>
        <taxon>Basidiomycota</taxon>
        <taxon>Agaricomycotina</taxon>
        <taxon>Agaricomycetes</taxon>
        <taxon>Agaricomycetidae</taxon>
        <taxon>Atheliales</taxon>
        <taxon>Atheliaceae</taxon>
        <taxon>Piloderma</taxon>
    </lineage>
</organism>